<dbReference type="PANTHER" id="PTHR11614">
    <property type="entry name" value="PHOSPHOLIPASE-RELATED"/>
    <property type="match status" value="1"/>
</dbReference>
<sequence>MIMKGAEPFLLPGGEHGVLVIHGFTGSPSEMRLLGEALQQAGYTVLGPRLCGHGTSAEEMSRTFWDLWYGSALDAYHLLRQTCRTVSVVGLSMGGLLALKLAAEQPVHKVAALCAPIYIAEKRLQFLPVYRVFRSYHAKRRRKLPGIQEELSVCYDKTPLRSLSSLLALIKHVDRLLPAVTVPALIMQARHEHTVEPHSARHIYEHIGSRDKRLIWLEKSGHIITLDVEKETVFDEIKDFLK</sequence>
<dbReference type="Gene3D" id="3.40.50.1820">
    <property type="entry name" value="alpha/beta hydrolase"/>
    <property type="match status" value="1"/>
</dbReference>
<protein>
    <submittedName>
        <fullName evidence="3">Carboxylesterase</fullName>
    </submittedName>
</protein>
<dbReference type="STRING" id="112903.SAMN04490178_10420"/>
<dbReference type="InterPro" id="IPR051044">
    <property type="entry name" value="MAG_DAG_Lipase"/>
</dbReference>
<dbReference type="Pfam" id="PF12146">
    <property type="entry name" value="Hydrolase_4"/>
    <property type="match status" value="1"/>
</dbReference>
<evidence type="ECO:0000313" key="4">
    <source>
        <dbReference type="Proteomes" id="UP000198847"/>
    </source>
</evidence>
<dbReference type="SUPFAM" id="SSF53474">
    <property type="entry name" value="alpha/beta-Hydrolases"/>
    <property type="match status" value="1"/>
</dbReference>
<reference evidence="3 4" key="1">
    <citation type="submission" date="2016-10" db="EMBL/GenBank/DDBJ databases">
        <authorList>
            <person name="de Groot N.N."/>
        </authorList>
    </citation>
    <scope>NUCLEOTIDE SEQUENCE [LARGE SCALE GENOMIC DNA]</scope>
    <source>
        <strain evidence="3 4">DSM 13305</strain>
    </source>
</reference>
<dbReference type="AlphaFoldDB" id="A0A1H8RNJ4"/>
<feature type="binding site" evidence="1">
    <location>
        <position position="24"/>
    </location>
    <ligand>
        <name>substrate</name>
    </ligand>
</feature>
<dbReference type="EMBL" id="FODY01000004">
    <property type="protein sequence ID" value="SEO67857.1"/>
    <property type="molecule type" value="Genomic_DNA"/>
</dbReference>
<dbReference type="PIRSF" id="PIRSF017388">
    <property type="entry name" value="Esterase_lipase"/>
    <property type="match status" value="1"/>
</dbReference>
<evidence type="ECO:0000256" key="1">
    <source>
        <dbReference type="PIRSR" id="PIRSR017388-2"/>
    </source>
</evidence>
<keyword evidence="4" id="KW-1185">Reference proteome</keyword>
<evidence type="ECO:0000259" key="2">
    <source>
        <dbReference type="Pfam" id="PF12146"/>
    </source>
</evidence>
<dbReference type="InterPro" id="IPR029058">
    <property type="entry name" value="AB_hydrolase_fold"/>
</dbReference>
<dbReference type="InterPro" id="IPR012354">
    <property type="entry name" value="Esterase_lipase"/>
</dbReference>
<feature type="binding site" evidence="1">
    <location>
        <position position="93"/>
    </location>
    <ligand>
        <name>substrate</name>
    </ligand>
</feature>
<feature type="domain" description="Serine aminopeptidase S33" evidence="2">
    <location>
        <begin position="18"/>
        <end position="227"/>
    </location>
</feature>
<proteinExistence type="predicted"/>
<accession>A0A1H8RNJ4</accession>
<dbReference type="Proteomes" id="UP000198847">
    <property type="component" value="Unassembled WGS sequence"/>
</dbReference>
<organism evidence="3 4">
    <name type="scientific">Propionispora vibrioides</name>
    <dbReference type="NCBI Taxonomy" id="112903"/>
    <lineage>
        <taxon>Bacteria</taxon>
        <taxon>Bacillati</taxon>
        <taxon>Bacillota</taxon>
        <taxon>Negativicutes</taxon>
        <taxon>Selenomonadales</taxon>
        <taxon>Sporomusaceae</taxon>
        <taxon>Propionispora</taxon>
    </lineage>
</organism>
<name>A0A1H8RNJ4_9FIRM</name>
<dbReference type="InterPro" id="IPR022742">
    <property type="entry name" value="Hydrolase_4"/>
</dbReference>
<gene>
    <name evidence="3" type="ORF">SAMN04490178_10420</name>
</gene>
<dbReference type="GO" id="GO:0052689">
    <property type="term" value="F:carboxylic ester hydrolase activity"/>
    <property type="evidence" value="ECO:0007669"/>
    <property type="project" value="InterPro"/>
</dbReference>
<evidence type="ECO:0000313" key="3">
    <source>
        <dbReference type="EMBL" id="SEO67857.1"/>
    </source>
</evidence>